<name>A0A9W9Y6L8_9CNID</name>
<evidence type="ECO:0000256" key="1">
    <source>
        <dbReference type="SAM" id="MobiDB-lite"/>
    </source>
</evidence>
<evidence type="ECO:0000313" key="3">
    <source>
        <dbReference type="EMBL" id="KAJ7308780.1"/>
    </source>
</evidence>
<dbReference type="AlphaFoldDB" id="A0A9W9Y6L8"/>
<feature type="compositionally biased region" description="Polar residues" evidence="1">
    <location>
        <begin position="131"/>
        <end position="142"/>
    </location>
</feature>
<proteinExistence type="predicted"/>
<gene>
    <name evidence="3" type="ORF">OS493_040357</name>
</gene>
<evidence type="ECO:0000313" key="4">
    <source>
        <dbReference type="Proteomes" id="UP001163046"/>
    </source>
</evidence>
<accession>A0A9W9Y6L8</accession>
<dbReference type="EMBL" id="MU828128">
    <property type="protein sequence ID" value="KAJ7308780.1"/>
    <property type="molecule type" value="Genomic_DNA"/>
</dbReference>
<keyword evidence="2" id="KW-0732">Signal</keyword>
<comment type="caution">
    <text evidence="3">The sequence shown here is derived from an EMBL/GenBank/DDBJ whole genome shotgun (WGS) entry which is preliminary data.</text>
</comment>
<sequence length="192" mass="21758">MCNLFICLILLMQALVTTHYPPALHIQMLPPFQNRVLVNQADQVSQRHHPRHLMQIVTQSRSPISLQASSLLHTLALQHTNTDMSEPQNVTSGLEVTQLRKESAQGMQKNSPRSSTELVLDHQQLKEKSSSNKNTHLSKDNTSSVQVRNARIALLWFVSLALMFLKRVQGTLCLSQGGFRICWKTRMAVLRL</sequence>
<dbReference type="Proteomes" id="UP001163046">
    <property type="component" value="Unassembled WGS sequence"/>
</dbReference>
<organism evidence="3 4">
    <name type="scientific">Desmophyllum pertusum</name>
    <dbReference type="NCBI Taxonomy" id="174260"/>
    <lineage>
        <taxon>Eukaryota</taxon>
        <taxon>Metazoa</taxon>
        <taxon>Cnidaria</taxon>
        <taxon>Anthozoa</taxon>
        <taxon>Hexacorallia</taxon>
        <taxon>Scleractinia</taxon>
        <taxon>Caryophylliina</taxon>
        <taxon>Caryophylliidae</taxon>
        <taxon>Desmophyllum</taxon>
    </lineage>
</organism>
<keyword evidence="4" id="KW-1185">Reference proteome</keyword>
<reference evidence="3" key="1">
    <citation type="submission" date="2023-01" db="EMBL/GenBank/DDBJ databases">
        <title>Genome assembly of the deep-sea coral Lophelia pertusa.</title>
        <authorList>
            <person name="Herrera S."/>
            <person name="Cordes E."/>
        </authorList>
    </citation>
    <scope>NUCLEOTIDE SEQUENCE</scope>
    <source>
        <strain evidence="3">USNM1676648</strain>
        <tissue evidence="3">Polyp</tissue>
    </source>
</reference>
<feature type="chain" id="PRO_5040763754" evidence="2">
    <location>
        <begin position="19"/>
        <end position="192"/>
    </location>
</feature>
<feature type="compositionally biased region" description="Polar residues" evidence="1">
    <location>
        <begin position="105"/>
        <end position="117"/>
    </location>
</feature>
<feature type="compositionally biased region" description="Basic and acidic residues" evidence="1">
    <location>
        <begin position="119"/>
        <end position="130"/>
    </location>
</feature>
<protein>
    <submittedName>
        <fullName evidence="3">Uncharacterized protein</fullName>
    </submittedName>
</protein>
<evidence type="ECO:0000256" key="2">
    <source>
        <dbReference type="SAM" id="SignalP"/>
    </source>
</evidence>
<feature type="signal peptide" evidence="2">
    <location>
        <begin position="1"/>
        <end position="18"/>
    </location>
</feature>
<feature type="region of interest" description="Disordered" evidence="1">
    <location>
        <begin position="100"/>
        <end position="142"/>
    </location>
</feature>